<dbReference type="EMBL" id="PTQR01000038">
    <property type="protein sequence ID" value="TKX24854.1"/>
    <property type="molecule type" value="Genomic_DNA"/>
</dbReference>
<reference evidence="3 4" key="1">
    <citation type="submission" date="2018-02" db="EMBL/GenBank/DDBJ databases">
        <title>Draft genome sequences of Elsinoe sp., causing black scab on jojoba.</title>
        <authorList>
            <person name="Stodart B."/>
            <person name="Jeffress S."/>
            <person name="Ash G."/>
            <person name="Arun Chinnappa K."/>
        </authorList>
    </citation>
    <scope>NUCLEOTIDE SEQUENCE [LARGE SCALE GENOMIC DNA]</scope>
    <source>
        <strain evidence="3 4">Hillstone_2</strain>
    </source>
</reference>
<dbReference type="Gene3D" id="3.40.50.720">
    <property type="entry name" value="NAD(P)-binding Rossmann-like Domain"/>
    <property type="match status" value="1"/>
</dbReference>
<dbReference type="Pfam" id="PF02894">
    <property type="entry name" value="GFO_IDH_MocA_C"/>
    <property type="match status" value="1"/>
</dbReference>
<dbReference type="InterPro" id="IPR051450">
    <property type="entry name" value="Gfo/Idh/MocA_Oxidoreductases"/>
</dbReference>
<evidence type="ECO:0000259" key="2">
    <source>
        <dbReference type="Pfam" id="PF02894"/>
    </source>
</evidence>
<dbReference type="GO" id="GO:0000166">
    <property type="term" value="F:nucleotide binding"/>
    <property type="evidence" value="ECO:0007669"/>
    <property type="project" value="InterPro"/>
</dbReference>
<dbReference type="PANTHER" id="PTHR43377:SF1">
    <property type="entry name" value="BILIVERDIN REDUCTASE A"/>
    <property type="match status" value="1"/>
</dbReference>
<dbReference type="SUPFAM" id="SSF55347">
    <property type="entry name" value="Glyceraldehyde-3-phosphate dehydrogenase-like, C-terminal domain"/>
    <property type="match status" value="1"/>
</dbReference>
<evidence type="ECO:0000313" key="3">
    <source>
        <dbReference type="EMBL" id="TKX24854.1"/>
    </source>
</evidence>
<gene>
    <name evidence="3" type="ORF">C1H76_3029</name>
</gene>
<dbReference type="InterPro" id="IPR004104">
    <property type="entry name" value="Gfo/Idh/MocA-like_OxRdtase_C"/>
</dbReference>
<proteinExistence type="predicted"/>
<organism evidence="3 4">
    <name type="scientific">Elsinoe australis</name>
    <dbReference type="NCBI Taxonomy" id="40998"/>
    <lineage>
        <taxon>Eukaryota</taxon>
        <taxon>Fungi</taxon>
        <taxon>Dikarya</taxon>
        <taxon>Ascomycota</taxon>
        <taxon>Pezizomycotina</taxon>
        <taxon>Dothideomycetes</taxon>
        <taxon>Dothideomycetidae</taxon>
        <taxon>Myriangiales</taxon>
        <taxon>Elsinoaceae</taxon>
        <taxon>Elsinoe</taxon>
    </lineage>
</organism>
<dbReference type="AlphaFoldDB" id="A0A4U7B9E8"/>
<protein>
    <submittedName>
        <fullName evidence="3">Oxidoreductase-like protein 17</fullName>
    </submittedName>
</protein>
<dbReference type="InterPro" id="IPR000683">
    <property type="entry name" value="Gfo/Idh/MocA-like_OxRdtase_N"/>
</dbReference>
<dbReference type="PANTHER" id="PTHR43377">
    <property type="entry name" value="BILIVERDIN REDUCTASE A"/>
    <property type="match status" value="1"/>
</dbReference>
<dbReference type="InterPro" id="IPR036291">
    <property type="entry name" value="NAD(P)-bd_dom_sf"/>
</dbReference>
<name>A0A4U7B9E8_9PEZI</name>
<comment type="caution">
    <text evidence="3">The sequence shown here is derived from an EMBL/GenBank/DDBJ whole genome shotgun (WGS) entry which is preliminary data.</text>
</comment>
<dbReference type="Gene3D" id="3.30.360.10">
    <property type="entry name" value="Dihydrodipicolinate Reductase, domain 2"/>
    <property type="match status" value="1"/>
</dbReference>
<evidence type="ECO:0000313" key="4">
    <source>
        <dbReference type="Proteomes" id="UP000308133"/>
    </source>
</evidence>
<dbReference type="Proteomes" id="UP000308133">
    <property type="component" value="Unassembled WGS sequence"/>
</dbReference>
<evidence type="ECO:0000259" key="1">
    <source>
        <dbReference type="Pfam" id="PF01408"/>
    </source>
</evidence>
<dbReference type="Pfam" id="PF01408">
    <property type="entry name" value="GFO_IDH_MocA"/>
    <property type="match status" value="1"/>
</dbReference>
<dbReference type="SUPFAM" id="SSF51735">
    <property type="entry name" value="NAD(P)-binding Rossmann-fold domains"/>
    <property type="match status" value="1"/>
</dbReference>
<accession>A0A4U7B9E8</accession>
<feature type="domain" description="Gfo/Idh/MocA-like oxidoreductase C-terminal" evidence="2">
    <location>
        <begin position="85"/>
        <end position="297"/>
    </location>
</feature>
<feature type="domain" description="Gfo/Idh/MocA-like oxidoreductase N-terminal" evidence="1">
    <location>
        <begin position="14"/>
        <end position="72"/>
    </location>
</feature>
<sequence>MAPDDSVRFAVIDRPDAVVICTPNHTHVPIATEVSSHGIHVLIEKPLGVDIVEGEELIKHIKSTKVKASVGHHRRFNPYITTTRQILDGGALGKIIAVNGLWMTYKPADYFQAPAEWRTTEAGGVVLINMIHEVDILHHLFGSITRIHAEKTNPHRGHKAEEGAALTFRFKSGIVGTFLVSDAAPSPNNFESGTGENPMFPHTGQDFLRIFGSDGSLSVPDMTLWSYGTKPKSWTSELMRENIDVSLSIPFEAQLEHFVRVIREEEEPSCTVQAGQAALIVCQAIKDALENNGTVELPAYDLR</sequence>